<dbReference type="InterPro" id="IPR027417">
    <property type="entry name" value="P-loop_NTPase"/>
</dbReference>
<comment type="caution">
    <text evidence="2">The sequence shown here is derived from an EMBL/GenBank/DDBJ whole genome shotgun (WGS) entry which is preliminary data.</text>
</comment>
<dbReference type="Proteomes" id="UP000010523">
    <property type="component" value="Unassembled WGS sequence"/>
</dbReference>
<accession>I3DY38</accession>
<name>I3DY38_BACMT</name>
<dbReference type="InterPro" id="IPR002611">
    <property type="entry name" value="IstB_ATP-bd"/>
</dbReference>
<dbReference type="Gene3D" id="3.40.50.300">
    <property type="entry name" value="P-loop containing nucleotide triphosphate hydrolases"/>
    <property type="match status" value="1"/>
</dbReference>
<dbReference type="GO" id="GO:0006260">
    <property type="term" value="P:DNA replication"/>
    <property type="evidence" value="ECO:0007669"/>
    <property type="project" value="TreeGrafter"/>
</dbReference>
<dbReference type="RefSeq" id="WP_004438637.1">
    <property type="nucleotide sequence ID" value="NZ_AFEU01000003.1"/>
</dbReference>
<proteinExistence type="predicted"/>
<feature type="domain" description="IstB-like ATP-binding" evidence="1">
    <location>
        <begin position="70"/>
        <end position="261"/>
    </location>
</feature>
<evidence type="ECO:0000259" key="1">
    <source>
        <dbReference type="Pfam" id="PF01695"/>
    </source>
</evidence>
<dbReference type="SUPFAM" id="SSF52540">
    <property type="entry name" value="P-loop containing nucleoside triphosphate hydrolases"/>
    <property type="match status" value="1"/>
</dbReference>
<evidence type="ECO:0000313" key="2">
    <source>
        <dbReference type="EMBL" id="EIJ79159.1"/>
    </source>
</evidence>
<evidence type="ECO:0000313" key="3">
    <source>
        <dbReference type="Proteomes" id="UP000010523"/>
    </source>
</evidence>
<keyword evidence="3" id="KW-1185">Reference proteome</keyword>
<dbReference type="PATRIC" id="fig|997296.3.peg.3456"/>
<dbReference type="PANTHER" id="PTHR30050">
    <property type="entry name" value="CHROMOSOMAL REPLICATION INITIATOR PROTEIN DNAA"/>
    <property type="match status" value="1"/>
</dbReference>
<dbReference type="eggNOG" id="COG1484">
    <property type="taxonomic scope" value="Bacteria"/>
</dbReference>
<dbReference type="CDD" id="cd00009">
    <property type="entry name" value="AAA"/>
    <property type="match status" value="1"/>
</dbReference>
<dbReference type="EMBL" id="AFEU01000003">
    <property type="protein sequence ID" value="EIJ79159.1"/>
    <property type="molecule type" value="Genomic_DNA"/>
</dbReference>
<dbReference type="GO" id="GO:0005524">
    <property type="term" value="F:ATP binding"/>
    <property type="evidence" value="ECO:0007669"/>
    <property type="project" value="InterPro"/>
</dbReference>
<dbReference type="Pfam" id="PF01695">
    <property type="entry name" value="IstB_IS21"/>
    <property type="match status" value="1"/>
</dbReference>
<dbReference type="AlphaFoldDB" id="I3DY38"/>
<dbReference type="STRING" id="997296.PB1_16419"/>
<protein>
    <recommendedName>
        <fullName evidence="1">IstB-like ATP-binding domain-containing protein</fullName>
    </recommendedName>
</protein>
<gene>
    <name evidence="2" type="ORF">PB1_16419</name>
</gene>
<dbReference type="PANTHER" id="PTHR30050:SF4">
    <property type="entry name" value="ATP-BINDING PROTEIN RV3427C IN INSERTION SEQUENCE-RELATED"/>
    <property type="match status" value="1"/>
</dbReference>
<reference evidence="2 3" key="1">
    <citation type="journal article" date="2012" name="Appl. Environ. Microbiol.">
        <title>Genome Sequence of Thermotolerant Bacillus methanolicus: Features and Regulation Related to Methylotrophy and Production of L-Lysine and L-Glutamate from Methanol.</title>
        <authorList>
            <person name="Heggeset T.M."/>
            <person name="Krog A."/>
            <person name="Balzer S."/>
            <person name="Wentzel A."/>
            <person name="Ellingsen T.E."/>
            <person name="Brautaset T."/>
        </authorList>
    </citation>
    <scope>NUCLEOTIDE SEQUENCE [LARGE SCALE GENOMIC DNA]</scope>
    <source>
        <strain evidence="2 3">PB1</strain>
    </source>
</reference>
<sequence length="270" mass="31063">MRSVRKIANMTSDFNGEFVNKYKCEGCGNEVIVIRTKMLFGPKKGEWFEGKKGCECEILKIIKDEQQEAKKARLKRIFEENSLINPALKEATFENFEPNEFGQALQKAKRYVDEFNLKNPKNLFFQGSFGTGKSHLSFSIAKALTEKGYTTIFISTPKLLTKIRNTYNKESEMSEERIINAIADVDLVVFDDIGAEGEISGWPIQKLFEVIDQRAGKHNIYTTNLSSSEFEVSKDLRRIFSRMMMDAEPIIMNGTDYRKKQFLKKVKENV</sequence>
<organism evidence="2 3">
    <name type="scientific">Bacillus methanolicus PB1</name>
    <dbReference type="NCBI Taxonomy" id="997296"/>
    <lineage>
        <taxon>Bacteria</taxon>
        <taxon>Bacillati</taxon>
        <taxon>Bacillota</taxon>
        <taxon>Bacilli</taxon>
        <taxon>Bacillales</taxon>
        <taxon>Bacillaceae</taxon>
        <taxon>Bacillus</taxon>
    </lineage>
</organism>